<evidence type="ECO:0000256" key="2">
    <source>
        <dbReference type="ARBA" id="ARBA00022980"/>
    </source>
</evidence>
<dbReference type="HAMAP" id="MF_01326_A">
    <property type="entry name" value="Ribosomal_uL24_A"/>
    <property type="match status" value="1"/>
</dbReference>
<dbReference type="EMBL" id="LXWN01000001">
    <property type="protein sequence ID" value="PTL87962.1"/>
    <property type="molecule type" value="Genomic_DNA"/>
</dbReference>
<dbReference type="AlphaFoldDB" id="A0A0A7V8M8"/>
<organism evidence="6 8">
    <name type="scientific">Candidatus Nitrosopelagicus brevis</name>
    <dbReference type="NCBI Taxonomy" id="1410606"/>
    <lineage>
        <taxon>Archaea</taxon>
        <taxon>Nitrososphaerota</taxon>
    </lineage>
</organism>
<accession>A0A0A7V8M8</accession>
<dbReference type="Proteomes" id="UP000241022">
    <property type="component" value="Unassembled WGS sequence"/>
</dbReference>
<comment type="similarity">
    <text evidence="1 4">Belongs to the universal ribosomal protein uL24 family.</text>
</comment>
<comment type="function">
    <text evidence="4">One of two assembly initiator proteins, it binds directly to the 5'-end of the 23S rRNA, where it nucleates assembly of the 50S subunit.</text>
</comment>
<evidence type="ECO:0000313" key="8">
    <source>
        <dbReference type="Proteomes" id="UP000030944"/>
    </source>
</evidence>
<dbReference type="Pfam" id="PF16906">
    <property type="entry name" value="Ribosomal_L26"/>
    <property type="match status" value="1"/>
</dbReference>
<gene>
    <name evidence="6" type="primary">rplX</name>
    <name evidence="4" type="synonym">rpl24</name>
    <name evidence="7" type="ORF">A7X95_01405</name>
    <name evidence="6" type="ORF">T478_0707</name>
</gene>
<dbReference type="STRING" id="1410606.T478_0707"/>
<dbReference type="SUPFAM" id="SSF50104">
    <property type="entry name" value="Translation proteins SH3-like domain"/>
    <property type="match status" value="1"/>
</dbReference>
<protein>
    <recommendedName>
        <fullName evidence="4">Large ribosomal subunit protein uL24</fullName>
    </recommendedName>
</protein>
<dbReference type="GO" id="GO:0015934">
    <property type="term" value="C:large ribosomal subunit"/>
    <property type="evidence" value="ECO:0007669"/>
    <property type="project" value="UniProtKB-UniRule"/>
</dbReference>
<dbReference type="PANTHER" id="PTHR11143">
    <property type="entry name" value="60S RIBOSOMAL PROTEIN L26 FAMILY MEMBER"/>
    <property type="match status" value="1"/>
</dbReference>
<keyword evidence="4" id="KW-0694">RNA-binding</keyword>
<dbReference type="GO" id="GO:0003735">
    <property type="term" value="F:structural constituent of ribosome"/>
    <property type="evidence" value="ECO:0007669"/>
    <property type="project" value="UniProtKB-UniRule"/>
</dbReference>
<proteinExistence type="inferred from homology"/>
<evidence type="ECO:0000256" key="3">
    <source>
        <dbReference type="ARBA" id="ARBA00023274"/>
    </source>
</evidence>
<dbReference type="HOGENOM" id="CLU_093240_2_0_2"/>
<evidence type="ECO:0000256" key="5">
    <source>
        <dbReference type="SAM" id="MobiDB-lite"/>
    </source>
</evidence>
<keyword evidence="4" id="KW-0699">rRNA-binding</keyword>
<feature type="compositionally biased region" description="Basic and acidic residues" evidence="5">
    <location>
        <begin position="119"/>
        <end position="148"/>
    </location>
</feature>
<dbReference type="OrthoDB" id="10899at2157"/>
<reference evidence="7 9" key="3">
    <citation type="submission" date="2018-04" db="EMBL/GenBank/DDBJ databases">
        <title>Transcriptomics of ammonia oxidizing archaea.</title>
        <authorList>
            <person name="Carini P."/>
        </authorList>
    </citation>
    <scope>NUCLEOTIDE SEQUENCE [LARGE SCALE GENOMIC DNA]</scope>
    <source>
        <strain evidence="7 9">U25</strain>
    </source>
</reference>
<name>A0A0A7V8M8_9ARCH</name>
<reference evidence="7" key="2">
    <citation type="submission" date="2016-05" db="EMBL/GenBank/DDBJ databases">
        <authorList>
            <person name="Lavstsen T."/>
            <person name="Jespersen J.S."/>
        </authorList>
    </citation>
    <scope>NUCLEOTIDE SEQUENCE [LARGE SCALE GENOMIC DNA]</scope>
    <source>
        <strain evidence="7">U25</strain>
    </source>
</reference>
<dbReference type="EMBL" id="CP007026">
    <property type="protein sequence ID" value="AJA93015.1"/>
    <property type="molecule type" value="Genomic_DNA"/>
</dbReference>
<comment type="function">
    <text evidence="4">Located at the polypeptide exit tunnel on the outside of the subunit.</text>
</comment>
<dbReference type="Proteomes" id="UP000030944">
    <property type="component" value="Chromosome"/>
</dbReference>
<sequence length="161" mass="18033">MNRSSLPRKTRNQQIYYAAMQTASKQLSCALSKDLRKKYGKRSARIKEGDTASIIRGEFAGVDGKVTKISIADRGVNIEGVKKEKLKGEKFDVYVHTTNIVLTGLDTGDKWRINKLEGKKATAARADDKPKTETKQEKVKEEKKDTKKATKAKTKKGDNEE</sequence>
<dbReference type="InterPro" id="IPR005756">
    <property type="entry name" value="Ribosomal_uL24_euk/arc"/>
</dbReference>
<dbReference type="RefSeq" id="WP_048105280.1">
    <property type="nucleotide sequence ID" value="NZ_CP007026.1"/>
</dbReference>
<dbReference type="NCBIfam" id="TIGR01080">
    <property type="entry name" value="rplX_A_E"/>
    <property type="match status" value="1"/>
</dbReference>
<evidence type="ECO:0000256" key="4">
    <source>
        <dbReference type="HAMAP-Rule" id="MF_01326"/>
    </source>
</evidence>
<evidence type="ECO:0000313" key="9">
    <source>
        <dbReference type="Proteomes" id="UP000241022"/>
    </source>
</evidence>
<reference evidence="6 8" key="1">
    <citation type="journal article" date="2015" name="Proc. Natl. Acad. Sci. U.S.A.">
        <title>Genomic and proteomic characterization of "Candidatus Nitrosopelagicus brevis": An ammonia-oxidizing archaeon from the open ocean.</title>
        <authorList>
            <person name="Santoro A.E."/>
            <person name="Dupont C.L."/>
            <person name="Richter R.A."/>
            <person name="Craig M.T."/>
            <person name="Carini P."/>
            <person name="McIlvin M.R."/>
            <person name="Yang Y."/>
            <person name="Orsi W.D."/>
            <person name="Moran D.M."/>
            <person name="Saito M.A."/>
        </authorList>
    </citation>
    <scope>NUCLEOTIDE SEQUENCE [LARGE SCALE GENOMIC DNA]</scope>
    <source>
        <strain evidence="6">CN25</strain>
        <strain evidence="8">V2</strain>
    </source>
</reference>
<evidence type="ECO:0000256" key="1">
    <source>
        <dbReference type="ARBA" id="ARBA00010618"/>
    </source>
</evidence>
<comment type="subunit">
    <text evidence="4">Part of the 50S ribosomal subunit.</text>
</comment>
<dbReference type="Gene3D" id="2.30.30.30">
    <property type="match status" value="1"/>
</dbReference>
<evidence type="ECO:0000313" key="6">
    <source>
        <dbReference type="EMBL" id="AJA93015.1"/>
    </source>
</evidence>
<dbReference type="GO" id="GO:0019843">
    <property type="term" value="F:rRNA binding"/>
    <property type="evidence" value="ECO:0007669"/>
    <property type="project" value="UniProtKB-UniRule"/>
</dbReference>
<evidence type="ECO:0000313" key="7">
    <source>
        <dbReference type="EMBL" id="PTL87962.1"/>
    </source>
</evidence>
<keyword evidence="9" id="KW-1185">Reference proteome</keyword>
<dbReference type="InterPro" id="IPR008991">
    <property type="entry name" value="Translation_prot_SH3-like_sf"/>
</dbReference>
<dbReference type="KEGG" id="nbv:T478_0707"/>
<dbReference type="InterPro" id="IPR014722">
    <property type="entry name" value="Rib_uL2_dom2"/>
</dbReference>
<keyword evidence="2 4" id="KW-0689">Ribosomal protein</keyword>
<dbReference type="GeneID" id="24816598"/>
<feature type="region of interest" description="Disordered" evidence="5">
    <location>
        <begin position="119"/>
        <end position="161"/>
    </location>
</feature>
<dbReference type="GO" id="GO:0006412">
    <property type="term" value="P:translation"/>
    <property type="evidence" value="ECO:0007669"/>
    <property type="project" value="UniProtKB-UniRule"/>
</dbReference>
<keyword evidence="3 4" id="KW-0687">Ribonucleoprotein</keyword>